<evidence type="ECO:0000313" key="1">
    <source>
        <dbReference type="EMBL" id="KAK3715176.1"/>
    </source>
</evidence>
<comment type="caution">
    <text evidence="1">The sequence shown here is derived from an EMBL/GenBank/DDBJ whole genome shotgun (WGS) entry which is preliminary data.</text>
</comment>
<name>A0ACC3NFM2_9PEZI</name>
<proteinExistence type="predicted"/>
<protein>
    <submittedName>
        <fullName evidence="1">Uncharacterized protein</fullName>
    </submittedName>
</protein>
<dbReference type="EMBL" id="JAUTXU010000051">
    <property type="protein sequence ID" value="KAK3715176.1"/>
    <property type="molecule type" value="Genomic_DNA"/>
</dbReference>
<reference evidence="1" key="1">
    <citation type="submission" date="2023-07" db="EMBL/GenBank/DDBJ databases">
        <title>Black Yeasts Isolated from many extreme environments.</title>
        <authorList>
            <person name="Coleine C."/>
            <person name="Stajich J.E."/>
            <person name="Selbmann L."/>
        </authorList>
    </citation>
    <scope>NUCLEOTIDE SEQUENCE</scope>
    <source>
        <strain evidence="1">CCFEE 5714</strain>
    </source>
</reference>
<accession>A0ACC3NFM2</accession>
<dbReference type="Proteomes" id="UP001281147">
    <property type="component" value="Unassembled WGS sequence"/>
</dbReference>
<evidence type="ECO:0000313" key="2">
    <source>
        <dbReference type="Proteomes" id="UP001281147"/>
    </source>
</evidence>
<organism evidence="1 2">
    <name type="scientific">Vermiconidia calcicola</name>
    <dbReference type="NCBI Taxonomy" id="1690605"/>
    <lineage>
        <taxon>Eukaryota</taxon>
        <taxon>Fungi</taxon>
        <taxon>Dikarya</taxon>
        <taxon>Ascomycota</taxon>
        <taxon>Pezizomycotina</taxon>
        <taxon>Dothideomycetes</taxon>
        <taxon>Dothideomycetidae</taxon>
        <taxon>Mycosphaerellales</taxon>
        <taxon>Extremaceae</taxon>
        <taxon>Vermiconidia</taxon>
    </lineage>
</organism>
<sequence length="409" mass="46836">MWPRIADGDHILGTLIKQINEYRMQSLENFLIDLWVRPTPAARPVINRRGTTLGFDEYIFEEFGTRGKCMAVRICSKGVVKIWHNGCFSRVSSYMKHLQPPVAWDDCGSVPENELKLRRWEQQSRWWLANGKKFRVLELPSEIREVIYGFAFGAKVEPYPTNRSRRLGQYTRPILARKPNSSLLRTCKLIYQEASNILFMYTPFYVEHFGVANALLSNVPQRCSIRQLELALTHDDFFRMFGGKPDEHGARREASRTSTALRRMKLNRLELKFAPPSLVTASDWLDGACQKTVVDWILDAAWPTISGHPVQICGYVKNVQKRAFEAACLIERKRFELWQGQNLAVGGDVGELKDYDEWLAEMASEEGGVRLDGKDVEVIFDAGHTTVTEWTPVCLCKTPCLGGQWDPEE</sequence>
<keyword evidence="2" id="KW-1185">Reference proteome</keyword>
<gene>
    <name evidence="1" type="ORF">LTR37_007386</name>
</gene>